<reference evidence="2 3" key="1">
    <citation type="journal article" date="2024" name="IMA Fungus">
        <title>IMA Genome - F19 : A genome assembly and annotation guide to empower mycologists, including annotated draft genome sequences of Ceratocystis pirilliformis, Diaporthe australafricana, Fusarium ophioides, Paecilomyces lecythidis, and Sporothrix stenoceras.</title>
        <authorList>
            <person name="Aylward J."/>
            <person name="Wilson A.M."/>
            <person name="Visagie C.M."/>
            <person name="Spraker J."/>
            <person name="Barnes I."/>
            <person name="Buitendag C."/>
            <person name="Ceriani C."/>
            <person name="Del Mar Angel L."/>
            <person name="du Plessis D."/>
            <person name="Fuchs T."/>
            <person name="Gasser K."/>
            <person name="Kramer D."/>
            <person name="Li W."/>
            <person name="Munsamy K."/>
            <person name="Piso A."/>
            <person name="Price J.L."/>
            <person name="Sonnekus B."/>
            <person name="Thomas C."/>
            <person name="van der Nest A."/>
            <person name="van Dijk A."/>
            <person name="van Heerden A."/>
            <person name="van Vuuren N."/>
            <person name="Yilmaz N."/>
            <person name="Duong T.A."/>
            <person name="van der Merwe N.A."/>
            <person name="Wingfield M.J."/>
            <person name="Wingfield B.D."/>
        </authorList>
    </citation>
    <scope>NUCLEOTIDE SEQUENCE [LARGE SCALE GENOMIC DNA]</scope>
    <source>
        <strain evidence="2 3">CMW 18300</strain>
    </source>
</reference>
<comment type="caution">
    <text evidence="2">The sequence shown here is derived from an EMBL/GenBank/DDBJ whole genome shotgun (WGS) entry which is preliminary data.</text>
</comment>
<evidence type="ECO:0000313" key="3">
    <source>
        <dbReference type="Proteomes" id="UP001583177"/>
    </source>
</evidence>
<accession>A0ABR3XJS4</accession>
<evidence type="ECO:0000256" key="1">
    <source>
        <dbReference type="SAM" id="MobiDB-lite"/>
    </source>
</evidence>
<feature type="region of interest" description="Disordered" evidence="1">
    <location>
        <begin position="43"/>
        <end position="64"/>
    </location>
</feature>
<dbReference type="Proteomes" id="UP001583177">
    <property type="component" value="Unassembled WGS sequence"/>
</dbReference>
<organism evidence="2 3">
    <name type="scientific">Diaporthe australafricana</name>
    <dbReference type="NCBI Taxonomy" id="127596"/>
    <lineage>
        <taxon>Eukaryota</taxon>
        <taxon>Fungi</taxon>
        <taxon>Dikarya</taxon>
        <taxon>Ascomycota</taxon>
        <taxon>Pezizomycotina</taxon>
        <taxon>Sordariomycetes</taxon>
        <taxon>Sordariomycetidae</taxon>
        <taxon>Diaporthales</taxon>
        <taxon>Diaporthaceae</taxon>
        <taxon>Diaporthe</taxon>
    </lineage>
</organism>
<keyword evidence="3" id="KW-1185">Reference proteome</keyword>
<sequence>MAEDIKGDVSIEGQKCAWADPRNMDTMFYYWNKEEEDTPKITVRGIPDSSRFSRPRNKNSDDASLEKYKSFGPAKFDWRKFGTAKS</sequence>
<dbReference type="EMBL" id="JAWRVE010000017">
    <property type="protein sequence ID" value="KAL1876220.1"/>
    <property type="molecule type" value="Genomic_DNA"/>
</dbReference>
<name>A0ABR3XJS4_9PEZI</name>
<proteinExistence type="predicted"/>
<protein>
    <submittedName>
        <fullName evidence="2">Uncharacterized protein</fullName>
    </submittedName>
</protein>
<gene>
    <name evidence="2" type="ORF">Daus18300_002848</name>
</gene>
<evidence type="ECO:0000313" key="2">
    <source>
        <dbReference type="EMBL" id="KAL1876220.1"/>
    </source>
</evidence>